<name>A0A2B8BA51_9PROT</name>
<dbReference type="PROSITE" id="PS01124">
    <property type="entry name" value="HTH_ARAC_FAMILY_2"/>
    <property type="match status" value="1"/>
</dbReference>
<dbReference type="SUPFAM" id="SSF46689">
    <property type="entry name" value="Homeodomain-like"/>
    <property type="match status" value="2"/>
</dbReference>
<dbReference type="AlphaFoldDB" id="A0A2B8BA51"/>
<dbReference type="Pfam" id="PF12833">
    <property type="entry name" value="HTH_18"/>
    <property type="match status" value="1"/>
</dbReference>
<dbReference type="OrthoDB" id="9809338at2"/>
<dbReference type="Proteomes" id="UP000225379">
    <property type="component" value="Unassembled WGS sequence"/>
</dbReference>
<reference evidence="6" key="1">
    <citation type="submission" date="2017-10" db="EMBL/GenBank/DDBJ databases">
        <authorList>
            <person name="Kravchenko I.K."/>
            <person name="Grouzdev D.S."/>
        </authorList>
    </citation>
    <scope>NUCLEOTIDE SEQUENCE [LARGE SCALE GENOMIC DNA]</scope>
    <source>
        <strain evidence="6">B2</strain>
    </source>
</reference>
<keyword evidence="1" id="KW-0805">Transcription regulation</keyword>
<protein>
    <submittedName>
        <fullName evidence="5">AraC family transcriptional regulator</fullName>
    </submittedName>
</protein>
<keyword evidence="2" id="KW-0238">DNA-binding</keyword>
<dbReference type="Pfam" id="PF02311">
    <property type="entry name" value="AraC_binding"/>
    <property type="match status" value="1"/>
</dbReference>
<dbReference type="Gene3D" id="1.10.10.60">
    <property type="entry name" value="Homeodomain-like"/>
    <property type="match status" value="1"/>
</dbReference>
<dbReference type="InterPro" id="IPR037923">
    <property type="entry name" value="HTH-like"/>
</dbReference>
<evidence type="ECO:0000256" key="3">
    <source>
        <dbReference type="ARBA" id="ARBA00023163"/>
    </source>
</evidence>
<dbReference type="GO" id="GO:0043565">
    <property type="term" value="F:sequence-specific DNA binding"/>
    <property type="evidence" value="ECO:0007669"/>
    <property type="project" value="InterPro"/>
</dbReference>
<proteinExistence type="predicted"/>
<dbReference type="InterPro" id="IPR050204">
    <property type="entry name" value="AraC_XylS_family_regulators"/>
</dbReference>
<dbReference type="SMART" id="SM00342">
    <property type="entry name" value="HTH_ARAC"/>
    <property type="match status" value="1"/>
</dbReference>
<dbReference type="SUPFAM" id="SSF51215">
    <property type="entry name" value="Regulatory protein AraC"/>
    <property type="match status" value="1"/>
</dbReference>
<keyword evidence="6" id="KW-1185">Reference proteome</keyword>
<dbReference type="InterPro" id="IPR009057">
    <property type="entry name" value="Homeodomain-like_sf"/>
</dbReference>
<comment type="caution">
    <text evidence="5">The sequence shown here is derived from an EMBL/GenBank/DDBJ whole genome shotgun (WGS) entry which is preliminary data.</text>
</comment>
<sequence>MGSHHNAGRAGGQDDWVAVRRDAETGIETIRAHFRGHAYDLHDHDELLVGVTEQGVQAFRCRRRLHTSVPGRVILIEPGEAHDGHSPGEDGFTYAMLYLPVPLLTARSEALRSLMPRGTGLPLGFRDTLADDPGLAATIRSAFLALHQREGRLARDLSLDRLAVRLAGHLAPPEERRPQQPDRAAALVRELLHARMAEDVGLDELSAAAGVDRFRLNRAFRAAFGLSPHAYLVRLRLRTARRRLAEGEAPALVAAEVGFADQSHLGRWFRRAYGLTPAAYRNLCTNVPD</sequence>
<gene>
    <name evidence="5" type="ORF">CRT60_34320</name>
</gene>
<evidence type="ECO:0000313" key="6">
    <source>
        <dbReference type="Proteomes" id="UP000225379"/>
    </source>
</evidence>
<dbReference type="InterPro" id="IPR003313">
    <property type="entry name" value="AraC-bd"/>
</dbReference>
<evidence type="ECO:0000259" key="4">
    <source>
        <dbReference type="PROSITE" id="PS01124"/>
    </source>
</evidence>
<evidence type="ECO:0000256" key="1">
    <source>
        <dbReference type="ARBA" id="ARBA00023015"/>
    </source>
</evidence>
<organism evidence="5 6">
    <name type="scientific">Azospirillum palustre</name>
    <dbReference type="NCBI Taxonomy" id="2044885"/>
    <lineage>
        <taxon>Bacteria</taxon>
        <taxon>Pseudomonadati</taxon>
        <taxon>Pseudomonadota</taxon>
        <taxon>Alphaproteobacteria</taxon>
        <taxon>Rhodospirillales</taxon>
        <taxon>Azospirillaceae</taxon>
        <taxon>Azospirillum</taxon>
    </lineage>
</organism>
<keyword evidence="3" id="KW-0804">Transcription</keyword>
<dbReference type="RefSeq" id="WP_098740817.1">
    <property type="nucleotide sequence ID" value="NZ_PDKW01000043.1"/>
</dbReference>
<accession>A0A2B8BA51</accession>
<dbReference type="EMBL" id="PDKW01000043">
    <property type="protein sequence ID" value="PGH54811.1"/>
    <property type="molecule type" value="Genomic_DNA"/>
</dbReference>
<evidence type="ECO:0000313" key="5">
    <source>
        <dbReference type="EMBL" id="PGH54811.1"/>
    </source>
</evidence>
<dbReference type="PANTHER" id="PTHR46796">
    <property type="entry name" value="HTH-TYPE TRANSCRIPTIONAL ACTIVATOR RHAS-RELATED"/>
    <property type="match status" value="1"/>
</dbReference>
<evidence type="ECO:0000256" key="2">
    <source>
        <dbReference type="ARBA" id="ARBA00023125"/>
    </source>
</evidence>
<feature type="domain" description="HTH araC/xylS-type" evidence="4">
    <location>
        <begin position="186"/>
        <end position="283"/>
    </location>
</feature>
<dbReference type="PANTHER" id="PTHR46796:SF2">
    <property type="entry name" value="TRANSCRIPTIONAL REGULATORY PROTEIN"/>
    <property type="match status" value="1"/>
</dbReference>
<dbReference type="GO" id="GO:0003700">
    <property type="term" value="F:DNA-binding transcription factor activity"/>
    <property type="evidence" value="ECO:0007669"/>
    <property type="project" value="InterPro"/>
</dbReference>
<dbReference type="InterPro" id="IPR018060">
    <property type="entry name" value="HTH_AraC"/>
</dbReference>